<dbReference type="Proteomes" id="UP000184038">
    <property type="component" value="Unassembled WGS sequence"/>
</dbReference>
<evidence type="ECO:0000256" key="3">
    <source>
        <dbReference type="ARBA" id="ARBA00022500"/>
    </source>
</evidence>
<dbReference type="Gene3D" id="6.10.340.10">
    <property type="match status" value="1"/>
</dbReference>
<dbReference type="PROSITE" id="PS50111">
    <property type="entry name" value="CHEMOTAXIS_TRANSDUC_2"/>
    <property type="match status" value="1"/>
</dbReference>
<evidence type="ECO:0000256" key="8">
    <source>
        <dbReference type="ARBA" id="ARBA00029447"/>
    </source>
</evidence>
<evidence type="ECO:0000256" key="7">
    <source>
        <dbReference type="ARBA" id="ARBA00023224"/>
    </source>
</evidence>
<keyword evidence="5 11" id="KW-1133">Transmembrane helix</keyword>
<keyword evidence="2" id="KW-1003">Cell membrane</keyword>
<evidence type="ECO:0000256" key="10">
    <source>
        <dbReference type="SAM" id="Coils"/>
    </source>
</evidence>
<feature type="domain" description="HAMP" evidence="13">
    <location>
        <begin position="318"/>
        <end position="370"/>
    </location>
</feature>
<feature type="coiled-coil region" evidence="10">
    <location>
        <begin position="453"/>
        <end position="487"/>
    </location>
</feature>
<organism evidence="14 15">
    <name type="scientific">Anaerosporobacter mobilis DSM 15930</name>
    <dbReference type="NCBI Taxonomy" id="1120996"/>
    <lineage>
        <taxon>Bacteria</taxon>
        <taxon>Bacillati</taxon>
        <taxon>Bacillota</taxon>
        <taxon>Clostridia</taxon>
        <taxon>Lachnospirales</taxon>
        <taxon>Lachnospiraceae</taxon>
        <taxon>Anaerosporobacter</taxon>
    </lineage>
</organism>
<dbReference type="GO" id="GO:0006935">
    <property type="term" value="P:chemotaxis"/>
    <property type="evidence" value="ECO:0007669"/>
    <property type="project" value="UniProtKB-KW"/>
</dbReference>
<dbReference type="InterPro" id="IPR033479">
    <property type="entry name" value="dCache_1"/>
</dbReference>
<protein>
    <submittedName>
        <fullName evidence="14">Methyl-accepting chemotaxis protein</fullName>
    </submittedName>
</protein>
<dbReference type="STRING" id="1120996.SAMN02746066_02632"/>
<evidence type="ECO:0000256" key="1">
    <source>
        <dbReference type="ARBA" id="ARBA00004651"/>
    </source>
</evidence>
<dbReference type="SUPFAM" id="SSF58104">
    <property type="entry name" value="Methyl-accepting chemotaxis protein (MCP) signaling domain"/>
    <property type="match status" value="1"/>
</dbReference>
<comment type="subcellular location">
    <subcellularLocation>
        <location evidence="1">Cell membrane</location>
        <topology evidence="1">Multi-pass membrane protein</topology>
    </subcellularLocation>
</comment>
<dbReference type="GO" id="GO:0007165">
    <property type="term" value="P:signal transduction"/>
    <property type="evidence" value="ECO:0007669"/>
    <property type="project" value="UniProtKB-KW"/>
</dbReference>
<keyword evidence="3" id="KW-0145">Chemotaxis</keyword>
<dbReference type="CDD" id="cd06225">
    <property type="entry name" value="HAMP"/>
    <property type="match status" value="1"/>
</dbReference>
<dbReference type="Pfam" id="PF02743">
    <property type="entry name" value="dCache_1"/>
    <property type="match status" value="1"/>
</dbReference>
<proteinExistence type="inferred from homology"/>
<evidence type="ECO:0000256" key="2">
    <source>
        <dbReference type="ARBA" id="ARBA00022475"/>
    </source>
</evidence>
<dbReference type="AlphaFoldDB" id="A0A1M7KAG3"/>
<evidence type="ECO:0000313" key="15">
    <source>
        <dbReference type="Proteomes" id="UP000184038"/>
    </source>
</evidence>
<keyword evidence="15" id="KW-1185">Reference proteome</keyword>
<dbReference type="PANTHER" id="PTHR32089:SF112">
    <property type="entry name" value="LYSOZYME-LIKE PROTEIN-RELATED"/>
    <property type="match status" value="1"/>
</dbReference>
<dbReference type="PROSITE" id="PS50885">
    <property type="entry name" value="HAMP"/>
    <property type="match status" value="1"/>
</dbReference>
<evidence type="ECO:0000256" key="11">
    <source>
        <dbReference type="SAM" id="Phobius"/>
    </source>
</evidence>
<feature type="transmembrane region" description="Helical" evidence="11">
    <location>
        <begin position="12"/>
        <end position="32"/>
    </location>
</feature>
<evidence type="ECO:0000256" key="5">
    <source>
        <dbReference type="ARBA" id="ARBA00022989"/>
    </source>
</evidence>
<dbReference type="Pfam" id="PF00015">
    <property type="entry name" value="MCPsignal"/>
    <property type="match status" value="1"/>
</dbReference>
<dbReference type="Gene3D" id="1.10.287.950">
    <property type="entry name" value="Methyl-accepting chemotaxis protein"/>
    <property type="match status" value="1"/>
</dbReference>
<feature type="domain" description="Methyl-accepting transducer" evidence="12">
    <location>
        <begin position="389"/>
        <end position="646"/>
    </location>
</feature>
<keyword evidence="4 11" id="KW-0812">Transmembrane</keyword>
<comment type="similarity">
    <text evidence="8">Belongs to the methyl-accepting chemotaxis (MCP) protein family.</text>
</comment>
<evidence type="ECO:0000259" key="12">
    <source>
        <dbReference type="PROSITE" id="PS50111"/>
    </source>
</evidence>
<dbReference type="EMBL" id="FRCP01000013">
    <property type="protein sequence ID" value="SHM62256.1"/>
    <property type="molecule type" value="Genomic_DNA"/>
</dbReference>
<accession>A0A1M7KAG3</accession>
<keyword evidence="10" id="KW-0175">Coiled coil</keyword>
<dbReference type="InterPro" id="IPR003660">
    <property type="entry name" value="HAMP_dom"/>
</dbReference>
<keyword evidence="6 11" id="KW-0472">Membrane</keyword>
<sequence>MKRKKNGKIQHTLIRAYLVPVCFIILLGLISYDKASENIRKQYEESVQATVGTVASYCELLCSTVENKANEIVSGDEVKSYYGKNISKNDSKMMENFRSVQTSLTLARGSCDYISGYTLIAEKGGNLSDVGTKFPSDAYEQYSLKEGVDKIGTKGVWKGIHPYLDEVLKISQNTYSITYARELVKGNGYLNLDISLSAITDILKRIPNDEGMYVALLTSDEREIIIENGEVRDTSIFLDNKVFDKSNTEVAKSGTYVKWNNKTYLYTTAQVGDTGLVICSLIPQAIILESAREIKHVTVILVFAACIIALFIGNRIAKLLSKEVKNLTKAMQVVSDGDFTVKVNSKRKDEFSFLTDRLNEMLDSIRNILMIVKGFSGEVQHSSRELTSTSEKMTFSMEEINSAIAEVAGGVNKQAQETDDSLTSMTIFAEKLDQISQDSERMQKYSSVAINSIEEGKKQVDMLRSKSDEATERMQQLTTNIKEVERDSVNIGSIIETIQNIARQTNLLSLNASIEAARAGEAGKGFAVVAEEIRNLADQSAKAGNQIQNIIETIQITARKTTDCTNQTNGYLKDQSMAIEETINIFGEVANQVEELVRVLKVNSTKVKIMMIEKDGVLESIKNIAQVAEEAAASSEEVTATVTNQLDDVIQLSSEADKLFDKVQNLDNTIKKYRI</sequence>
<evidence type="ECO:0000256" key="4">
    <source>
        <dbReference type="ARBA" id="ARBA00022692"/>
    </source>
</evidence>
<reference evidence="14 15" key="1">
    <citation type="submission" date="2016-11" db="EMBL/GenBank/DDBJ databases">
        <authorList>
            <person name="Jaros S."/>
            <person name="Januszkiewicz K."/>
            <person name="Wedrychowicz H."/>
        </authorList>
    </citation>
    <scope>NUCLEOTIDE SEQUENCE [LARGE SCALE GENOMIC DNA]</scope>
    <source>
        <strain evidence="14 15">DSM 15930</strain>
    </source>
</reference>
<dbReference type="RefSeq" id="WP_073288412.1">
    <property type="nucleotide sequence ID" value="NZ_FRCP01000013.1"/>
</dbReference>
<dbReference type="Gene3D" id="3.30.450.20">
    <property type="entry name" value="PAS domain"/>
    <property type="match status" value="2"/>
</dbReference>
<evidence type="ECO:0000313" key="14">
    <source>
        <dbReference type="EMBL" id="SHM62256.1"/>
    </source>
</evidence>
<gene>
    <name evidence="14" type="ORF">SAMN02746066_02632</name>
</gene>
<dbReference type="OrthoDB" id="13222at2"/>
<dbReference type="SMART" id="SM00304">
    <property type="entry name" value="HAMP"/>
    <property type="match status" value="1"/>
</dbReference>
<dbReference type="GO" id="GO:0005886">
    <property type="term" value="C:plasma membrane"/>
    <property type="evidence" value="ECO:0007669"/>
    <property type="project" value="UniProtKB-SubCell"/>
</dbReference>
<dbReference type="Pfam" id="PF00672">
    <property type="entry name" value="HAMP"/>
    <property type="match status" value="1"/>
</dbReference>
<evidence type="ECO:0000256" key="6">
    <source>
        <dbReference type="ARBA" id="ARBA00023136"/>
    </source>
</evidence>
<keyword evidence="7 9" id="KW-0807">Transducer</keyword>
<dbReference type="SMART" id="SM00283">
    <property type="entry name" value="MA"/>
    <property type="match status" value="1"/>
</dbReference>
<evidence type="ECO:0000256" key="9">
    <source>
        <dbReference type="PROSITE-ProRule" id="PRU00284"/>
    </source>
</evidence>
<name>A0A1M7KAG3_9FIRM</name>
<dbReference type="InterPro" id="IPR004089">
    <property type="entry name" value="MCPsignal_dom"/>
</dbReference>
<evidence type="ECO:0000259" key="13">
    <source>
        <dbReference type="PROSITE" id="PS50885"/>
    </source>
</evidence>
<dbReference type="PANTHER" id="PTHR32089">
    <property type="entry name" value="METHYL-ACCEPTING CHEMOTAXIS PROTEIN MCPB"/>
    <property type="match status" value="1"/>
</dbReference>